<keyword evidence="3 6" id="KW-0812">Transmembrane</keyword>
<dbReference type="EMBL" id="BAABBV010000001">
    <property type="protein sequence ID" value="GAA4163720.1"/>
    <property type="molecule type" value="Genomic_DNA"/>
</dbReference>
<evidence type="ECO:0000256" key="3">
    <source>
        <dbReference type="ARBA" id="ARBA00022692"/>
    </source>
</evidence>
<evidence type="ECO:0000256" key="6">
    <source>
        <dbReference type="SAM" id="Phobius"/>
    </source>
</evidence>
<evidence type="ECO:0000256" key="2">
    <source>
        <dbReference type="ARBA" id="ARBA00022475"/>
    </source>
</evidence>
<evidence type="ECO:0000313" key="9">
    <source>
        <dbReference type="Proteomes" id="UP001415169"/>
    </source>
</evidence>
<reference evidence="8" key="1">
    <citation type="journal article" date="2014" name="Int. J. Syst. Evol. Microbiol.">
        <title>Complete genome of a new Firmicutes species belonging to the dominant human colonic microbiota ('Ruminococcus bicirculans') reveals two chromosomes and a selective capacity to utilize plant glucans.</title>
        <authorList>
            <consortium name="NISC Comparative Sequencing Program"/>
            <person name="Wegmann U."/>
            <person name="Louis P."/>
            <person name="Goesmann A."/>
            <person name="Henrissat B."/>
            <person name="Duncan S.H."/>
            <person name="Flint H.J."/>
        </authorList>
    </citation>
    <scope>NUCLEOTIDE SEQUENCE</scope>
    <source>
        <strain evidence="8">JCM 17590</strain>
    </source>
</reference>
<keyword evidence="5 6" id="KW-0472">Membrane</keyword>
<keyword evidence="4 6" id="KW-1133">Transmembrane helix</keyword>
<organism evidence="8 9">
    <name type="scientific">Gryllotalpicola daejeonensis</name>
    <dbReference type="NCBI Taxonomy" id="993087"/>
    <lineage>
        <taxon>Bacteria</taxon>
        <taxon>Bacillati</taxon>
        <taxon>Actinomycetota</taxon>
        <taxon>Actinomycetes</taxon>
        <taxon>Micrococcales</taxon>
        <taxon>Microbacteriaceae</taxon>
        <taxon>Gryllotalpicola</taxon>
    </lineage>
</organism>
<feature type="transmembrane region" description="Helical" evidence="6">
    <location>
        <begin position="36"/>
        <end position="57"/>
    </location>
</feature>
<dbReference type="InterPro" id="IPR027379">
    <property type="entry name" value="CLS_N"/>
</dbReference>
<dbReference type="Proteomes" id="UP001415169">
    <property type="component" value="Unassembled WGS sequence"/>
</dbReference>
<protein>
    <recommendedName>
        <fullName evidence="7">Cardiolipin synthase N-terminal domain-containing protein</fullName>
    </recommendedName>
</protein>
<accession>A0ABP7ZM05</accession>
<evidence type="ECO:0000259" key="7">
    <source>
        <dbReference type="Pfam" id="PF13396"/>
    </source>
</evidence>
<sequence length="100" mass="10567">MFRLWLVIGFLAAVFYVYAIVSVCLADRLGTRGLPKAAWVAVVVIFPIVGAALWFWVGRVSATSGARGARVIAPDDDVEFLSSLGDHGTKPGDRGSGSDG</sequence>
<keyword evidence="2" id="KW-1003">Cell membrane</keyword>
<name>A0ABP7ZM05_9MICO</name>
<evidence type="ECO:0000256" key="1">
    <source>
        <dbReference type="ARBA" id="ARBA00004651"/>
    </source>
</evidence>
<feature type="domain" description="Cardiolipin synthase N-terminal" evidence="7">
    <location>
        <begin position="14"/>
        <end position="59"/>
    </location>
</feature>
<evidence type="ECO:0000256" key="4">
    <source>
        <dbReference type="ARBA" id="ARBA00022989"/>
    </source>
</evidence>
<comment type="caution">
    <text evidence="8">The sequence shown here is derived from an EMBL/GenBank/DDBJ whole genome shotgun (WGS) entry which is preliminary data.</text>
</comment>
<keyword evidence="9" id="KW-1185">Reference proteome</keyword>
<proteinExistence type="predicted"/>
<dbReference type="RefSeq" id="WP_344792091.1">
    <property type="nucleotide sequence ID" value="NZ_BAABBV010000001.1"/>
</dbReference>
<comment type="subcellular location">
    <subcellularLocation>
        <location evidence="1">Cell membrane</location>
        <topology evidence="1">Multi-pass membrane protein</topology>
    </subcellularLocation>
</comment>
<evidence type="ECO:0000313" key="8">
    <source>
        <dbReference type="EMBL" id="GAA4163720.1"/>
    </source>
</evidence>
<dbReference type="Pfam" id="PF13396">
    <property type="entry name" value="PLDc_N"/>
    <property type="match status" value="1"/>
</dbReference>
<reference evidence="8" key="2">
    <citation type="submission" date="2023-12" db="EMBL/GenBank/DDBJ databases">
        <authorList>
            <person name="Sun Q."/>
            <person name="Inoue M."/>
        </authorList>
    </citation>
    <scope>NUCLEOTIDE SEQUENCE</scope>
    <source>
        <strain evidence="8">JCM 17590</strain>
    </source>
</reference>
<evidence type="ECO:0000256" key="5">
    <source>
        <dbReference type="ARBA" id="ARBA00023136"/>
    </source>
</evidence>
<gene>
    <name evidence="8" type="ORF">GCM10022286_24630</name>
</gene>